<keyword evidence="8 11" id="KW-0346">Stress response</keyword>
<dbReference type="Gene3D" id="3.30.230.10">
    <property type="match status" value="1"/>
</dbReference>
<dbReference type="CDD" id="cd01121">
    <property type="entry name" value="RadA_SMS_N"/>
    <property type="match status" value="1"/>
</dbReference>
<dbReference type="NCBIfam" id="TIGR00416">
    <property type="entry name" value="sms"/>
    <property type="match status" value="1"/>
</dbReference>
<keyword evidence="10 11" id="KW-0234">DNA repair</keyword>
<dbReference type="GO" id="GO:0140664">
    <property type="term" value="F:ATP-dependent DNA damage sensor activity"/>
    <property type="evidence" value="ECO:0007669"/>
    <property type="project" value="InterPro"/>
</dbReference>
<keyword evidence="6 13" id="KW-0862">Zinc</keyword>
<comment type="similarity">
    <text evidence="11 13">Belongs to the RecA family. RadA subfamily.</text>
</comment>
<evidence type="ECO:0000256" key="11">
    <source>
        <dbReference type="HAMAP-Rule" id="MF_01498"/>
    </source>
</evidence>
<evidence type="ECO:0000256" key="8">
    <source>
        <dbReference type="ARBA" id="ARBA00023016"/>
    </source>
</evidence>
<dbReference type="Proteomes" id="UP000240042">
    <property type="component" value="Unassembled WGS sequence"/>
</dbReference>
<dbReference type="GO" id="GO:0016787">
    <property type="term" value="F:hydrolase activity"/>
    <property type="evidence" value="ECO:0007669"/>
    <property type="project" value="UniProtKB-KW"/>
</dbReference>
<dbReference type="EMBL" id="FOKY01000001">
    <property type="protein sequence ID" value="SFB69204.1"/>
    <property type="molecule type" value="Genomic_DNA"/>
</dbReference>
<dbReference type="GO" id="GO:0005524">
    <property type="term" value="F:ATP binding"/>
    <property type="evidence" value="ECO:0007669"/>
    <property type="project" value="UniProtKB-UniRule"/>
</dbReference>
<reference evidence="16" key="1">
    <citation type="submission" date="2016-10" db="EMBL/GenBank/DDBJ databases">
        <authorList>
            <person name="Varghese N."/>
            <person name="Submissions S."/>
        </authorList>
    </citation>
    <scope>NUCLEOTIDE SEQUENCE [LARGE SCALE GENOMIC DNA]</scope>
    <source>
        <strain evidence="16">ATCC 43811</strain>
    </source>
</reference>
<keyword evidence="9 11" id="KW-0238">DNA-binding</keyword>
<dbReference type="GO" id="GO:0000725">
    <property type="term" value="P:recombinational repair"/>
    <property type="evidence" value="ECO:0007669"/>
    <property type="project" value="UniProtKB-UniRule"/>
</dbReference>
<dbReference type="InterPro" id="IPR004504">
    <property type="entry name" value="DNA_repair_RadA"/>
</dbReference>
<protein>
    <recommendedName>
        <fullName evidence="11 12">DNA repair protein RadA</fullName>
    </recommendedName>
</protein>
<dbReference type="OrthoDB" id="9803906at2"/>
<comment type="function">
    <text evidence="11">Plays a role in repairing double-strand DNA breaks, probably involving stabilizing or processing branched DNA or blocked replication forks.</text>
</comment>
<dbReference type="HAMAP" id="MF_01498">
    <property type="entry name" value="RadA_bact"/>
    <property type="match status" value="1"/>
</dbReference>
<evidence type="ECO:0000256" key="5">
    <source>
        <dbReference type="ARBA" id="ARBA00022801"/>
    </source>
</evidence>
<keyword evidence="16" id="KW-1185">Reference proteome</keyword>
<dbReference type="AlphaFoldDB" id="A0A1I1D320"/>
<dbReference type="PANTHER" id="PTHR32472:SF10">
    <property type="entry name" value="DNA REPAIR PROTEIN RADA-LIKE PROTEIN"/>
    <property type="match status" value="1"/>
</dbReference>
<proteinExistence type="inferred from homology"/>
<evidence type="ECO:0000256" key="7">
    <source>
        <dbReference type="ARBA" id="ARBA00022840"/>
    </source>
</evidence>
<dbReference type="InterPro" id="IPR003593">
    <property type="entry name" value="AAA+_ATPase"/>
</dbReference>
<dbReference type="InterPro" id="IPR014721">
    <property type="entry name" value="Ribsml_uS5_D2-typ_fold_subgr"/>
</dbReference>
<dbReference type="InterPro" id="IPR027417">
    <property type="entry name" value="P-loop_NTPase"/>
</dbReference>
<accession>A0A1I1D320</accession>
<gene>
    <name evidence="11" type="primary">radA</name>
    <name evidence="15" type="ORF">SAMN02745150_00251</name>
</gene>
<evidence type="ECO:0000256" key="2">
    <source>
        <dbReference type="ARBA" id="ARBA00022741"/>
    </source>
</evidence>
<evidence type="ECO:0000313" key="15">
    <source>
        <dbReference type="EMBL" id="SFB69204.1"/>
    </source>
</evidence>
<dbReference type="GO" id="GO:0005829">
    <property type="term" value="C:cytosol"/>
    <property type="evidence" value="ECO:0007669"/>
    <property type="project" value="TreeGrafter"/>
</dbReference>
<dbReference type="InterPro" id="IPR020588">
    <property type="entry name" value="RecA_ATP-bd"/>
</dbReference>
<evidence type="ECO:0000256" key="4">
    <source>
        <dbReference type="ARBA" id="ARBA00022771"/>
    </source>
</evidence>
<evidence type="ECO:0000313" key="16">
    <source>
        <dbReference type="Proteomes" id="UP000240042"/>
    </source>
</evidence>
<keyword evidence="5" id="KW-0378">Hydrolase</keyword>
<dbReference type="Pfam" id="PF13541">
    <property type="entry name" value="ChlI"/>
    <property type="match status" value="1"/>
</dbReference>
<organism evidence="15 16">
    <name type="scientific">Brevinema andersonii</name>
    <dbReference type="NCBI Taxonomy" id="34097"/>
    <lineage>
        <taxon>Bacteria</taxon>
        <taxon>Pseudomonadati</taxon>
        <taxon>Spirochaetota</taxon>
        <taxon>Spirochaetia</taxon>
        <taxon>Brevinematales</taxon>
        <taxon>Brevinemataceae</taxon>
        <taxon>Brevinema</taxon>
    </lineage>
</organism>
<evidence type="ECO:0000256" key="3">
    <source>
        <dbReference type="ARBA" id="ARBA00022763"/>
    </source>
</evidence>
<keyword evidence="1 11" id="KW-0479">Metal-binding</keyword>
<dbReference type="SMART" id="SM00382">
    <property type="entry name" value="AAA"/>
    <property type="match status" value="1"/>
</dbReference>
<evidence type="ECO:0000256" key="1">
    <source>
        <dbReference type="ARBA" id="ARBA00022723"/>
    </source>
</evidence>
<name>A0A1I1D320_BREAD</name>
<dbReference type="PROSITE" id="PS50162">
    <property type="entry name" value="RECA_2"/>
    <property type="match status" value="1"/>
</dbReference>
<feature type="domain" description="RecA family profile 1" evidence="14">
    <location>
        <begin position="64"/>
        <end position="211"/>
    </location>
</feature>
<dbReference type="STRING" id="34097.SAMN02745150_00251"/>
<evidence type="ECO:0000256" key="10">
    <source>
        <dbReference type="ARBA" id="ARBA00023204"/>
    </source>
</evidence>
<evidence type="ECO:0000259" key="14">
    <source>
        <dbReference type="PROSITE" id="PS50162"/>
    </source>
</evidence>
<dbReference type="Pfam" id="PF13481">
    <property type="entry name" value="AAA_25"/>
    <property type="match status" value="1"/>
</dbReference>
<comment type="function">
    <text evidence="13">DNA-dependent ATPase involved in processing of recombination intermediates, plays a role in repairing DNA breaks. Stimulates the branch migration of RecA-mediated strand transfer reactions, allowing the 3' invading strand to extend heteroduplex DNA faster. Binds ssDNA in the presence of ADP but not other nucleotides, has ATPase activity that is stimulated by ssDNA and various branched DNA structures, but inhibited by SSB. Does not have RecA's homology-searching function.</text>
</comment>
<evidence type="ECO:0000256" key="9">
    <source>
        <dbReference type="ARBA" id="ARBA00023125"/>
    </source>
</evidence>
<feature type="short sequence motif" description="RadA KNRFG motif" evidence="11">
    <location>
        <begin position="248"/>
        <end position="252"/>
    </location>
</feature>
<sequence length="448" mass="49507">MAKKSAFACSECGYESPKWLGKCPSCSAWNAFKEVHLSKNIKSSVAVRLQKSQPQAIHTIETRKKELFQTGIPEWDRVLGGMIQGQAVLLSGEPGMGKSTLLLQIADMLSQKGAVLYVNGEESCGQVKLRAERLGIKTENVFLFGETDLDQILSVIEEHQPIFLIIDSLQTLSSESIESSPGSLPQLRECTNQVVRLCKSMDIMSILVSHVNKDGQIAGPKAIEHLVDTVLFIGSDARRVYRVLRSFKNRFGSTDEAGFFEMLSNGLMPADDLTRAFVSIHEEPVFGSALFAHSEGQRVFPLEVQALCHPTNQNYPRRTAEGIDNSRLSLLAAVVEKQLKIPLSKFDVYANVTGGLDIEDRAADLSVVAAICSSFKEKPLNDKKIFIGEVGLTGEIRPVSGIEKRVKESMRLGIAEIYIPYVQTQKINSKEFPVKPVRHISELVTMIL</sequence>
<dbReference type="InterPro" id="IPR041166">
    <property type="entry name" value="Rubredoxin_2"/>
</dbReference>
<feature type="region of interest" description="Lon-protease-like" evidence="11">
    <location>
        <begin position="347"/>
        <end position="448"/>
    </location>
</feature>
<dbReference type="Gene3D" id="3.40.50.300">
    <property type="entry name" value="P-loop containing nucleotide triphosphate hydrolases"/>
    <property type="match status" value="1"/>
</dbReference>
<keyword evidence="2 11" id="KW-0547">Nucleotide-binding</keyword>
<dbReference type="GO" id="GO:0008270">
    <property type="term" value="F:zinc ion binding"/>
    <property type="evidence" value="ECO:0007669"/>
    <property type="project" value="UniProtKB-KW"/>
</dbReference>
<evidence type="ECO:0000256" key="12">
    <source>
        <dbReference type="NCBIfam" id="TIGR00416"/>
    </source>
</evidence>
<keyword evidence="3 11" id="KW-0227">DNA damage</keyword>
<dbReference type="SUPFAM" id="SSF54211">
    <property type="entry name" value="Ribosomal protein S5 domain 2-like"/>
    <property type="match status" value="1"/>
</dbReference>
<dbReference type="InterPro" id="IPR020568">
    <property type="entry name" value="Ribosomal_Su5_D2-typ_SF"/>
</dbReference>
<keyword evidence="7 11" id="KW-0067">ATP-binding</keyword>
<dbReference type="Pfam" id="PF18073">
    <property type="entry name" value="Zn_ribbon_LapB"/>
    <property type="match status" value="1"/>
</dbReference>
<evidence type="ECO:0000256" key="13">
    <source>
        <dbReference type="RuleBase" id="RU003555"/>
    </source>
</evidence>
<feature type="binding site" evidence="11">
    <location>
        <begin position="92"/>
        <end position="99"/>
    </location>
    <ligand>
        <name>ATP</name>
        <dbReference type="ChEBI" id="CHEBI:30616"/>
    </ligand>
</feature>
<dbReference type="PRINTS" id="PR01874">
    <property type="entry name" value="DNAREPAIRADA"/>
</dbReference>
<comment type="domain">
    <text evidence="11">The middle region has homology to RecA with ATPase motifs including the RadA KNRFG motif, while the C-terminus is homologous to Lon protease.</text>
</comment>
<keyword evidence="4 13" id="KW-0863">Zinc-finger</keyword>
<dbReference type="RefSeq" id="WP_092317490.1">
    <property type="nucleotide sequence ID" value="NZ_FOKY01000001.1"/>
</dbReference>
<dbReference type="SUPFAM" id="SSF52540">
    <property type="entry name" value="P-loop containing nucleoside triphosphate hydrolases"/>
    <property type="match status" value="1"/>
</dbReference>
<dbReference type="PANTHER" id="PTHR32472">
    <property type="entry name" value="DNA REPAIR PROTEIN RADA"/>
    <property type="match status" value="1"/>
</dbReference>
<evidence type="ECO:0000256" key="6">
    <source>
        <dbReference type="ARBA" id="ARBA00022833"/>
    </source>
</evidence>
<dbReference type="GO" id="GO:0003684">
    <property type="term" value="F:damaged DNA binding"/>
    <property type="evidence" value="ECO:0007669"/>
    <property type="project" value="InterPro"/>
</dbReference>